<evidence type="ECO:0000259" key="2">
    <source>
        <dbReference type="Pfam" id="PF07587"/>
    </source>
</evidence>
<name>A0A5C6BZH0_9BACT</name>
<gene>
    <name evidence="3" type="ORF">Pla52o_52740</name>
</gene>
<keyword evidence="4" id="KW-1185">Reference proteome</keyword>
<dbReference type="InterPro" id="IPR011444">
    <property type="entry name" value="DUF1549"/>
</dbReference>
<feature type="domain" description="DUF1553" evidence="2">
    <location>
        <begin position="339"/>
        <end position="575"/>
    </location>
</feature>
<dbReference type="PANTHER" id="PTHR35889">
    <property type="entry name" value="CYCLOINULO-OLIGOSACCHARIDE FRUCTANOTRANSFERASE-RELATED"/>
    <property type="match status" value="1"/>
</dbReference>
<dbReference type="EMBL" id="SJPT01000013">
    <property type="protein sequence ID" value="TWU17268.1"/>
    <property type="molecule type" value="Genomic_DNA"/>
</dbReference>
<evidence type="ECO:0008006" key="5">
    <source>
        <dbReference type="Google" id="ProtNLM"/>
    </source>
</evidence>
<feature type="domain" description="DUF1549" evidence="1">
    <location>
        <begin position="99"/>
        <end position="268"/>
    </location>
</feature>
<evidence type="ECO:0000313" key="3">
    <source>
        <dbReference type="EMBL" id="TWU17268.1"/>
    </source>
</evidence>
<dbReference type="Proteomes" id="UP000316304">
    <property type="component" value="Unassembled WGS sequence"/>
</dbReference>
<dbReference type="Pfam" id="PF07583">
    <property type="entry name" value="PSCyt2"/>
    <property type="match status" value="1"/>
</dbReference>
<dbReference type="PANTHER" id="PTHR35889:SF3">
    <property type="entry name" value="F-BOX DOMAIN-CONTAINING PROTEIN"/>
    <property type="match status" value="1"/>
</dbReference>
<dbReference type="AlphaFoldDB" id="A0A5C6BZH0"/>
<reference evidence="3 4" key="1">
    <citation type="submission" date="2019-02" db="EMBL/GenBank/DDBJ databases">
        <title>Deep-cultivation of Planctomycetes and their phenomic and genomic characterization uncovers novel biology.</title>
        <authorList>
            <person name="Wiegand S."/>
            <person name="Jogler M."/>
            <person name="Boedeker C."/>
            <person name="Pinto D."/>
            <person name="Vollmers J."/>
            <person name="Rivas-Marin E."/>
            <person name="Kohn T."/>
            <person name="Peeters S.H."/>
            <person name="Heuer A."/>
            <person name="Rast P."/>
            <person name="Oberbeckmann S."/>
            <person name="Bunk B."/>
            <person name="Jeske O."/>
            <person name="Meyerdierks A."/>
            <person name="Storesund J.E."/>
            <person name="Kallscheuer N."/>
            <person name="Luecker S."/>
            <person name="Lage O.M."/>
            <person name="Pohl T."/>
            <person name="Merkel B.J."/>
            <person name="Hornburger P."/>
            <person name="Mueller R.-W."/>
            <person name="Bruemmer F."/>
            <person name="Labrenz M."/>
            <person name="Spormann A.M."/>
            <person name="Op Den Camp H."/>
            <person name="Overmann J."/>
            <person name="Amann R."/>
            <person name="Jetten M.S.M."/>
            <person name="Mascher T."/>
            <person name="Medema M.H."/>
            <person name="Devos D.P."/>
            <person name="Kaster A.-K."/>
            <person name="Ovreas L."/>
            <person name="Rohde M."/>
            <person name="Galperin M.Y."/>
            <person name="Jogler C."/>
        </authorList>
    </citation>
    <scope>NUCLEOTIDE SEQUENCE [LARGE SCALE GENOMIC DNA]</scope>
    <source>
        <strain evidence="3 4">Pla52o</strain>
    </source>
</reference>
<evidence type="ECO:0000313" key="4">
    <source>
        <dbReference type="Proteomes" id="UP000316304"/>
    </source>
</evidence>
<proteinExistence type="predicted"/>
<accession>A0A5C6BZH0</accession>
<organism evidence="3 4">
    <name type="scientific">Novipirellula galeiformis</name>
    <dbReference type="NCBI Taxonomy" id="2528004"/>
    <lineage>
        <taxon>Bacteria</taxon>
        <taxon>Pseudomonadati</taxon>
        <taxon>Planctomycetota</taxon>
        <taxon>Planctomycetia</taxon>
        <taxon>Pirellulales</taxon>
        <taxon>Pirellulaceae</taxon>
        <taxon>Novipirellula</taxon>
    </lineage>
</organism>
<evidence type="ECO:0000259" key="1">
    <source>
        <dbReference type="Pfam" id="PF07583"/>
    </source>
</evidence>
<protein>
    <recommendedName>
        <fullName evidence="5">Cytochrome c domain-containing protein</fullName>
    </recommendedName>
</protein>
<dbReference type="Pfam" id="PF07587">
    <property type="entry name" value="PSD1"/>
    <property type="match status" value="1"/>
</dbReference>
<dbReference type="InterPro" id="IPR022655">
    <property type="entry name" value="DUF1553"/>
</dbReference>
<sequence length="602" mass="67506">MLDPGASFERRNRPYFTGLGDCVTTTATGSAIVGGYATFMLRSFPKFHPPETVVMFHYHTLWTLIAVSFSAVLSAPLNATPPLHEQIDALIEVQPGFDASAADPADDAMFLRRVYLDLGGCIPNATEVRAFLSDPSPEKRTQTIDALLASPQHATRMQYVLDELLMERRSGKHVAADEWRTFLRQSVLENKPWDALVRELLSADGSQPETRPAAKFLLDRELQRDEVTRDLGRIFLGRDLQCAQCHDHPTVDDYLQRHYFGLTAFITRSYLFKDPKTGVTSIGEKAKGDVKFTSVFTSETAGTAPRMLNLPPLADPPAEKELYKVKLEKNVRGVPVYSRREQLAIAMTDDANQAFRENIANRMWALMMGRGLVEPLDMMHAQNPATHPQVLELLADSLLQHDYDLRDLLRELALTRTYQRSSQAVENRTIESQSLEDRTGDVTAEDDHHYSVGRLKPLSPEQLAWSMMQATGVIDVELAETDSDATPIDDAVQKHIETFAKVFGAAGQSTQFDAAADQALFLRNGNLIHSWLTVKNGLVASLQKLDDPQLAEELYLRVFSRMPNEQESSRVADFLNSSSDRPRAIQQLTWASLVSTEFRFNH</sequence>
<comment type="caution">
    <text evidence="3">The sequence shown here is derived from an EMBL/GenBank/DDBJ whole genome shotgun (WGS) entry which is preliminary data.</text>
</comment>